<comment type="function">
    <text evidence="10">Interacts with outer membrane receptor proteins that carry out high-affinity binding and energy dependent uptake into the periplasmic space of specific substrates. It could act to transduce energy from the cytoplasmic membrane to specific energy-requiring processes in the outer membrane, resulting in the release into the periplasm of ligands bound by these outer membrane proteins.</text>
</comment>
<dbReference type="GO" id="GO:0015891">
    <property type="term" value="P:siderophore transport"/>
    <property type="evidence" value="ECO:0007669"/>
    <property type="project" value="InterPro"/>
</dbReference>
<gene>
    <name evidence="13" type="ORF">A3196_12445</name>
</gene>
<proteinExistence type="inferred from homology"/>
<evidence type="ECO:0000256" key="9">
    <source>
        <dbReference type="ARBA" id="ARBA00023136"/>
    </source>
</evidence>
<keyword evidence="3 10" id="KW-0813">Transport</keyword>
<dbReference type="GO" id="GO:0031992">
    <property type="term" value="F:energy transducer activity"/>
    <property type="evidence" value="ECO:0007669"/>
    <property type="project" value="InterPro"/>
</dbReference>
<evidence type="ECO:0000256" key="8">
    <source>
        <dbReference type="ARBA" id="ARBA00022989"/>
    </source>
</evidence>
<keyword evidence="5 10" id="KW-0997">Cell inner membrane</keyword>
<dbReference type="InterPro" id="IPR003538">
    <property type="entry name" value="TonB"/>
</dbReference>
<comment type="subcellular location">
    <subcellularLocation>
        <location evidence="1 10">Cell inner membrane</location>
        <topology evidence="1 10">Single-pass membrane protein</topology>
        <orientation evidence="1 10">Periplasmic side</orientation>
    </subcellularLocation>
</comment>
<dbReference type="Pfam" id="PF03544">
    <property type="entry name" value="TonB_C"/>
    <property type="match status" value="1"/>
</dbReference>
<keyword evidence="6" id="KW-0812">Transmembrane</keyword>
<evidence type="ECO:0000313" key="14">
    <source>
        <dbReference type="Proteomes" id="UP000094849"/>
    </source>
</evidence>
<keyword evidence="4 10" id="KW-1003">Cell membrane</keyword>
<dbReference type="GO" id="GO:0015031">
    <property type="term" value="P:protein transport"/>
    <property type="evidence" value="ECO:0007669"/>
    <property type="project" value="UniProtKB-UniRule"/>
</dbReference>
<dbReference type="InterPro" id="IPR051045">
    <property type="entry name" value="TonB-dependent_transducer"/>
</dbReference>
<dbReference type="NCBIfam" id="TIGR01352">
    <property type="entry name" value="tonB_Cterm"/>
    <property type="match status" value="1"/>
</dbReference>
<dbReference type="SUPFAM" id="SSF74653">
    <property type="entry name" value="TolA/TonB C-terminal domain"/>
    <property type="match status" value="1"/>
</dbReference>
<evidence type="ECO:0000313" key="13">
    <source>
        <dbReference type="EMBL" id="ODB97492.1"/>
    </source>
</evidence>
<feature type="region of interest" description="Disordered" evidence="11">
    <location>
        <begin position="72"/>
        <end position="108"/>
    </location>
</feature>
<reference evidence="13 14" key="1">
    <citation type="submission" date="2016-03" db="EMBL/GenBank/DDBJ databases">
        <title>Chemosynthetic sulphur-oxidizing symbionts of marine invertebrate animals are capable of nitrogen fixation.</title>
        <authorList>
            <person name="Petersen J.M."/>
            <person name="Kemper A."/>
            <person name="Gruber-Vodicka H."/>
            <person name="Cardini U."/>
            <person name="Geest Mvander."/>
            <person name="Kleiner M."/>
            <person name="Bulgheresi S."/>
            <person name="Fussmann M."/>
            <person name="Herbold C."/>
            <person name="Seah B.K.B."/>
            <person name="Antony C.Paul."/>
            <person name="Liu D."/>
            <person name="Belitz A."/>
            <person name="Weber M."/>
        </authorList>
    </citation>
    <scope>NUCLEOTIDE SEQUENCE [LARGE SCALE GENOMIC DNA]</scope>
    <source>
        <strain evidence="13">G_D</strain>
    </source>
</reference>
<keyword evidence="9" id="KW-0472">Membrane</keyword>
<organism evidence="13 14">
    <name type="scientific">Candidatus Thiodiazotropha endoloripes</name>
    <dbReference type="NCBI Taxonomy" id="1818881"/>
    <lineage>
        <taxon>Bacteria</taxon>
        <taxon>Pseudomonadati</taxon>
        <taxon>Pseudomonadota</taxon>
        <taxon>Gammaproteobacteria</taxon>
        <taxon>Chromatiales</taxon>
        <taxon>Sedimenticolaceae</taxon>
        <taxon>Candidatus Thiodiazotropha</taxon>
    </lineage>
</organism>
<evidence type="ECO:0000259" key="12">
    <source>
        <dbReference type="PROSITE" id="PS52015"/>
    </source>
</evidence>
<keyword evidence="7 10" id="KW-0653">Protein transport</keyword>
<dbReference type="GO" id="GO:0098797">
    <property type="term" value="C:plasma membrane protein complex"/>
    <property type="evidence" value="ECO:0007669"/>
    <property type="project" value="TreeGrafter"/>
</dbReference>
<evidence type="ECO:0000256" key="1">
    <source>
        <dbReference type="ARBA" id="ARBA00004383"/>
    </source>
</evidence>
<evidence type="ECO:0000256" key="2">
    <source>
        <dbReference type="ARBA" id="ARBA00006555"/>
    </source>
</evidence>
<dbReference type="PROSITE" id="PS52015">
    <property type="entry name" value="TONB_CTD"/>
    <property type="match status" value="1"/>
</dbReference>
<accession>A0A1E2USF2</accession>
<dbReference type="GO" id="GO:0055085">
    <property type="term" value="P:transmembrane transport"/>
    <property type="evidence" value="ECO:0007669"/>
    <property type="project" value="InterPro"/>
</dbReference>
<keyword evidence="10" id="KW-0735">Signal-anchor</keyword>
<comment type="similarity">
    <text evidence="2 10">Belongs to the TonB family.</text>
</comment>
<dbReference type="GO" id="GO:0030288">
    <property type="term" value="C:outer membrane-bounded periplasmic space"/>
    <property type="evidence" value="ECO:0007669"/>
    <property type="project" value="InterPro"/>
</dbReference>
<comment type="caution">
    <text evidence="13">The sequence shown here is derived from an EMBL/GenBank/DDBJ whole genome shotgun (WGS) entry which is preliminary data.</text>
</comment>
<sequence length="222" mass="24875">MIDGKLLRYIAAICLSLGLHMVIMINWSDERIDHAKLVKPKADPLLIQLSFSQPTQKTVQHKPVEKKVVKQIAKAKTKPKPKKSPRKKIVKTQKPPQKKKPVKVTETTQADTVEKIAQPTPPKTQPIAELLEIYLAEILSSIEQKKRYPSLARRKNIEGKVSVRFKLSCNGDITDLKIQGAHGLLRKAANKAIKAAQPFPKIPQALKCPLPVTYAMAYSLKQ</sequence>
<evidence type="ECO:0000256" key="5">
    <source>
        <dbReference type="ARBA" id="ARBA00022519"/>
    </source>
</evidence>
<dbReference type="EMBL" id="LVJZ01000003">
    <property type="protein sequence ID" value="ODB97492.1"/>
    <property type="molecule type" value="Genomic_DNA"/>
</dbReference>
<dbReference type="PANTHER" id="PTHR33446">
    <property type="entry name" value="PROTEIN TONB-RELATED"/>
    <property type="match status" value="1"/>
</dbReference>
<name>A0A1E2USF2_9GAMM</name>
<keyword evidence="8" id="KW-1133">Transmembrane helix</keyword>
<dbReference type="PANTHER" id="PTHR33446:SF2">
    <property type="entry name" value="PROTEIN TONB"/>
    <property type="match status" value="1"/>
</dbReference>
<dbReference type="InterPro" id="IPR037682">
    <property type="entry name" value="TonB_C"/>
</dbReference>
<dbReference type="Gene3D" id="3.30.1150.10">
    <property type="match status" value="1"/>
</dbReference>
<evidence type="ECO:0000256" key="3">
    <source>
        <dbReference type="ARBA" id="ARBA00022448"/>
    </source>
</evidence>
<dbReference type="STRING" id="1818881.A3196_12445"/>
<feature type="compositionally biased region" description="Basic residues" evidence="11">
    <location>
        <begin position="73"/>
        <end position="102"/>
    </location>
</feature>
<dbReference type="Proteomes" id="UP000094849">
    <property type="component" value="Unassembled WGS sequence"/>
</dbReference>
<evidence type="ECO:0000256" key="4">
    <source>
        <dbReference type="ARBA" id="ARBA00022475"/>
    </source>
</evidence>
<dbReference type="AlphaFoldDB" id="A0A1E2USF2"/>
<dbReference type="PRINTS" id="PR01374">
    <property type="entry name" value="TONBPROTEIN"/>
</dbReference>
<protein>
    <recommendedName>
        <fullName evidence="10">Protein TonB</fullName>
    </recommendedName>
</protein>
<dbReference type="InterPro" id="IPR006260">
    <property type="entry name" value="TonB/TolA_C"/>
</dbReference>
<evidence type="ECO:0000256" key="6">
    <source>
        <dbReference type="ARBA" id="ARBA00022692"/>
    </source>
</evidence>
<evidence type="ECO:0000256" key="7">
    <source>
        <dbReference type="ARBA" id="ARBA00022927"/>
    </source>
</evidence>
<evidence type="ECO:0000256" key="10">
    <source>
        <dbReference type="RuleBase" id="RU362123"/>
    </source>
</evidence>
<feature type="domain" description="TonB C-terminal" evidence="12">
    <location>
        <begin position="133"/>
        <end position="222"/>
    </location>
</feature>
<evidence type="ECO:0000256" key="11">
    <source>
        <dbReference type="SAM" id="MobiDB-lite"/>
    </source>
</evidence>
<keyword evidence="14" id="KW-1185">Reference proteome</keyword>